<dbReference type="PROSITE" id="PS00187">
    <property type="entry name" value="TPP_ENZYMES"/>
    <property type="match status" value="1"/>
</dbReference>
<name>A0A1Q9AHF4_9HYPH</name>
<dbReference type="GO" id="GO:0030976">
    <property type="term" value="F:thiamine pyrophosphate binding"/>
    <property type="evidence" value="ECO:0007669"/>
    <property type="project" value="UniProtKB-UniRule"/>
</dbReference>
<feature type="binding site" evidence="3">
    <location>
        <begin position="462"/>
        <end position="468"/>
    </location>
    <ligand>
        <name>thiamine diphosphate</name>
        <dbReference type="ChEBI" id="CHEBI:58937"/>
    </ligand>
</feature>
<dbReference type="CDD" id="cd07039">
    <property type="entry name" value="TPP_PYR_POX"/>
    <property type="match status" value="1"/>
</dbReference>
<keyword evidence="2 3" id="KW-0786">Thiamine pyrophosphate</keyword>
<sequence>MSMTVADLLAQSLADAGVERIWGVTGDSLNGLNDSLRRLGRIEWMHVRHEETAAFAAGAEAAVTGKLAVCAGSCGPGNLHLINGLFDCKRNHVPVLAIAAHIPSSEIGLGYFQETHPQELFRECADFIELVSNPAQMPGVLHRALNTAIGRNGVAVLVIPGDVALSAAPVERAPAPALPAQPRLIPADAELAQLAAHLEKGKAITILAGSGCAGHHDRLVALADRLKAPIVHALRGKEHVEWDNPFDVGMTGLIGFSSGYHAMEEADTLLMLGTDFPYRAFYPEKATILQIDRDPGALGRRASLTQGLVGDVGETIDALLPHLPPRDERGFLDTALKHYRKAREGLDELATPTPAGRPIHPQYLARRISELAADDAIFTADVGTPTVWAARYLAMNGRRRLLGSFNHGSMANAMLQAIGAQAAAPARQVVSLSGDGGFSMMMGDFISLSQLGLPVKIVVFNNGSLGFVAMEMKAGGYLDTGTDLQNPDFAAMANAMGVKGIRVEASEDLDAALSAAFAHPGPALVDVVTAKQELVMPPKIKLEQAKGFSLYMLKAIISGRGSEVLELARTNVLR</sequence>
<evidence type="ECO:0000256" key="2">
    <source>
        <dbReference type="ARBA" id="ARBA00023052"/>
    </source>
</evidence>
<dbReference type="InterPro" id="IPR044261">
    <property type="entry name" value="Pyruvate_dehydrogenase"/>
</dbReference>
<feature type="binding site" evidence="3">
    <location>
        <position position="50"/>
    </location>
    <ligand>
        <name>thiamine diphosphate</name>
        <dbReference type="ChEBI" id="CHEBI:58937"/>
    </ligand>
</feature>
<keyword evidence="3" id="KW-0446">Lipid-binding</keyword>
<dbReference type="GO" id="GO:0048039">
    <property type="term" value="F:ubiquinone binding"/>
    <property type="evidence" value="ECO:0007669"/>
    <property type="project" value="UniProtKB-UniRule"/>
</dbReference>
<dbReference type="InterPro" id="IPR047210">
    <property type="entry name" value="TPP_PYR_POXB-like"/>
</dbReference>
<dbReference type="GO" id="GO:0005886">
    <property type="term" value="C:plasma membrane"/>
    <property type="evidence" value="ECO:0007669"/>
    <property type="project" value="UniProtKB-SubCell"/>
</dbReference>
<dbReference type="OrthoDB" id="4494979at2"/>
<dbReference type="AlphaFoldDB" id="A0A1Q9AHF4"/>
<feature type="binding site" evidence="3">
    <location>
        <position position="435"/>
    </location>
    <ligand>
        <name>Mg(2+)</name>
        <dbReference type="ChEBI" id="CHEBI:18420"/>
    </ligand>
</feature>
<feature type="region of interest" description="Membrane-binding domain" evidence="3">
    <location>
        <begin position="533"/>
        <end position="574"/>
    </location>
</feature>
<dbReference type="NCBIfam" id="NF006591">
    <property type="entry name" value="PRK09124.1"/>
    <property type="match status" value="1"/>
</dbReference>
<comment type="subcellular location">
    <subcellularLocation>
        <location evidence="3">Cell membrane</location>
        <topology evidence="3">Peripheral membrane protein</topology>
        <orientation evidence="3">Cytoplasmic side</orientation>
    </subcellularLocation>
</comment>
<dbReference type="InterPro" id="IPR000399">
    <property type="entry name" value="TPP-bd_CS"/>
</dbReference>
<dbReference type="InterPro" id="IPR012000">
    <property type="entry name" value="Thiamin_PyroP_enz_cen_dom"/>
</dbReference>
<dbReference type="PANTHER" id="PTHR42981:SF2">
    <property type="entry name" value="PYRUVATE DEHYDROGENASE [UBIQUINONE]"/>
    <property type="match status" value="1"/>
</dbReference>
<feature type="domain" description="Thiamine pyrophosphate enzyme N-terminal TPP-binding" evidence="7">
    <location>
        <begin position="3"/>
        <end position="115"/>
    </location>
</feature>
<evidence type="ECO:0000259" key="7">
    <source>
        <dbReference type="Pfam" id="PF02776"/>
    </source>
</evidence>
<feature type="binding site" evidence="3">
    <location>
        <begin position="435"/>
        <end position="437"/>
    </location>
    <ligand>
        <name>thiamine diphosphate</name>
        <dbReference type="ChEBI" id="CHEBI:58937"/>
    </ligand>
</feature>
<dbReference type="GO" id="GO:0052737">
    <property type="term" value="F:pyruvate dehydrogenase (quinone) activity"/>
    <property type="evidence" value="ECO:0007669"/>
    <property type="project" value="UniProtKB-UniRule"/>
</dbReference>
<dbReference type="InterPro" id="IPR011766">
    <property type="entry name" value="TPP_enzyme_TPP-bd"/>
</dbReference>
<dbReference type="FunFam" id="3.40.50.1220:FF:000013">
    <property type="entry name" value="Pyruvate dehydrogenase [ubiquinone]"/>
    <property type="match status" value="1"/>
</dbReference>
<dbReference type="GO" id="GO:0042867">
    <property type="term" value="P:pyruvate catabolic process"/>
    <property type="evidence" value="ECO:0007669"/>
    <property type="project" value="UniProtKB-UniRule"/>
</dbReference>
<evidence type="ECO:0000256" key="3">
    <source>
        <dbReference type="HAMAP-Rule" id="MF_00850"/>
    </source>
</evidence>
<keyword evidence="3" id="KW-0472">Membrane</keyword>
<dbReference type="HAMAP" id="MF_00850">
    <property type="entry name" value="POX"/>
    <property type="match status" value="1"/>
</dbReference>
<evidence type="ECO:0000313" key="9">
    <source>
        <dbReference type="Proteomes" id="UP000186143"/>
    </source>
</evidence>
<keyword evidence="3 8" id="KW-0670">Pyruvate</keyword>
<dbReference type="GO" id="GO:0050660">
    <property type="term" value="F:flavin adenine dinucleotide binding"/>
    <property type="evidence" value="ECO:0007669"/>
    <property type="project" value="UniProtKB-UniRule"/>
</dbReference>
<dbReference type="Gene3D" id="3.40.50.1220">
    <property type="entry name" value="TPP-binding domain"/>
    <property type="match status" value="1"/>
</dbReference>
<feature type="domain" description="Thiamine pyrophosphate enzyme central" evidence="5">
    <location>
        <begin position="192"/>
        <end position="319"/>
    </location>
</feature>
<dbReference type="InterPro" id="IPR047211">
    <property type="entry name" value="POXB-like"/>
</dbReference>
<feature type="binding site" evidence="3">
    <location>
        <begin position="274"/>
        <end position="278"/>
    </location>
    <ligand>
        <name>FAD</name>
        <dbReference type="ChEBI" id="CHEBI:57692"/>
    </ligand>
</feature>
<dbReference type="PANTHER" id="PTHR42981">
    <property type="entry name" value="PYRUVATE DEHYDROGENASE [UBIQUINONE]"/>
    <property type="match status" value="1"/>
</dbReference>
<dbReference type="GO" id="GO:0000287">
    <property type="term" value="F:magnesium ion binding"/>
    <property type="evidence" value="ECO:0007669"/>
    <property type="project" value="UniProtKB-UniRule"/>
</dbReference>
<comment type="cofactor">
    <cofactor evidence="3">
        <name>FAD</name>
        <dbReference type="ChEBI" id="CHEBI:57692"/>
    </cofactor>
    <text evidence="3">Binds 1 FAD per subunit.</text>
</comment>
<dbReference type="InterPro" id="IPR029061">
    <property type="entry name" value="THDP-binding"/>
</dbReference>
<comment type="caution">
    <text evidence="3">Lacks conserved residue(s) required for the propagation of feature annotation.</text>
</comment>
<feature type="region of interest" description="FAD-binding domain" evidence="3">
    <location>
        <begin position="183"/>
        <end position="334"/>
    </location>
</feature>
<comment type="function">
    <text evidence="3">A peripheral cell membrane enzyme that catalyzes the oxidative decarboxylation of pyruvate to form acetate and CO(2). It channels electrons from the cytoplasm to the respiratory chain at the cell membrane via ubiquinone.</text>
</comment>
<feature type="site" description="Moves into active site upon enzyme activation, plays a role in electron transfer" evidence="3">
    <location>
        <position position="467"/>
    </location>
</feature>
<feature type="binding site" evidence="3">
    <location>
        <begin position="408"/>
        <end position="410"/>
    </location>
    <ligand>
        <name>thiamine diphosphate</name>
        <dbReference type="ChEBI" id="CHEBI:58937"/>
    </ligand>
</feature>
<dbReference type="InterPro" id="IPR029035">
    <property type="entry name" value="DHS-like_NAD/FAD-binding_dom"/>
</dbReference>
<dbReference type="Proteomes" id="UP000186143">
    <property type="component" value="Unassembled WGS sequence"/>
</dbReference>
<comment type="cofactor">
    <cofactor evidence="3">
        <name>thiamine diphosphate</name>
        <dbReference type="ChEBI" id="CHEBI:58937"/>
    </cofactor>
    <text evidence="3">Binds 1 thiamine pyrophosphate per subunit.</text>
</comment>
<keyword evidence="3" id="KW-0285">Flavoprotein</keyword>
<dbReference type="InterPro" id="IPR012001">
    <property type="entry name" value="Thiamin_PyroP_enz_TPP-bd_dom"/>
</dbReference>
<dbReference type="RefSeq" id="WP_075635249.1">
    <property type="nucleotide sequence ID" value="NZ_MKIO01000031.1"/>
</dbReference>
<dbReference type="InterPro" id="IPR047212">
    <property type="entry name" value="TPP_POXB-like"/>
</dbReference>
<dbReference type="SUPFAM" id="SSF52518">
    <property type="entry name" value="Thiamin diphosphate-binding fold (THDP-binding)"/>
    <property type="match status" value="2"/>
</dbReference>
<dbReference type="EC" id="1.2.5.1" evidence="3"/>
<keyword evidence="3" id="KW-0479">Metal-binding</keyword>
<feature type="binding site" evidence="3">
    <location>
        <position position="292"/>
    </location>
    <ligand>
        <name>FAD</name>
        <dbReference type="ChEBI" id="CHEBI:57692"/>
    </ligand>
</feature>
<evidence type="ECO:0000313" key="8">
    <source>
        <dbReference type="EMBL" id="OLP54687.1"/>
    </source>
</evidence>
<dbReference type="EMBL" id="MKIO01000031">
    <property type="protein sequence ID" value="OLP54687.1"/>
    <property type="molecule type" value="Genomic_DNA"/>
</dbReference>
<keyword evidence="3" id="KW-0830">Ubiquinone</keyword>
<dbReference type="Pfam" id="PF02775">
    <property type="entry name" value="TPP_enzyme_C"/>
    <property type="match status" value="1"/>
</dbReference>
<feature type="binding site" evidence="3">
    <location>
        <begin position="251"/>
        <end position="254"/>
    </location>
    <ligand>
        <name>FAD</name>
        <dbReference type="ChEBI" id="CHEBI:57692"/>
    </ligand>
</feature>
<reference evidence="8 9" key="1">
    <citation type="submission" date="2016-09" db="EMBL/GenBank/DDBJ databases">
        <title>Rhizobium sp. nov., a novel species isolated from the rice rhizosphere.</title>
        <authorList>
            <person name="Zhao J."/>
            <person name="Zhang X."/>
        </authorList>
    </citation>
    <scope>NUCLEOTIDE SEQUENCE [LARGE SCALE GENOMIC DNA]</scope>
    <source>
        <strain evidence="8 9">MH17</strain>
    </source>
</reference>
<keyword evidence="3" id="KW-1003">Cell membrane</keyword>
<dbReference type="Pfam" id="PF02776">
    <property type="entry name" value="TPP_enzyme_N"/>
    <property type="match status" value="1"/>
</dbReference>
<comment type="caution">
    <text evidence="8">The sequence shown here is derived from an EMBL/GenBank/DDBJ whole genome shotgun (WGS) entry which is preliminary data.</text>
</comment>
<keyword evidence="3" id="KW-0547">Nucleotide-binding</keyword>
<evidence type="ECO:0000259" key="5">
    <source>
        <dbReference type="Pfam" id="PF00205"/>
    </source>
</evidence>
<dbReference type="CDD" id="cd02014">
    <property type="entry name" value="TPP_POX"/>
    <property type="match status" value="1"/>
</dbReference>
<feature type="binding site" evidence="3">
    <location>
        <position position="462"/>
    </location>
    <ligand>
        <name>Mg(2+)</name>
        <dbReference type="ChEBI" id="CHEBI:18420"/>
    </ligand>
</feature>
<evidence type="ECO:0000259" key="6">
    <source>
        <dbReference type="Pfam" id="PF02775"/>
    </source>
</evidence>
<evidence type="ECO:0000256" key="1">
    <source>
        <dbReference type="ARBA" id="ARBA00007812"/>
    </source>
</evidence>
<keyword evidence="3" id="KW-0560">Oxidoreductase</keyword>
<dbReference type="STRING" id="1672749.BJF92_12725"/>
<evidence type="ECO:0000256" key="4">
    <source>
        <dbReference type="RuleBase" id="RU362132"/>
    </source>
</evidence>
<gene>
    <name evidence="3" type="primary">poxB</name>
    <name evidence="8" type="ORF">BJF92_12725</name>
</gene>
<comment type="subunit">
    <text evidence="3">Homotetramer.</text>
</comment>
<protein>
    <recommendedName>
        <fullName evidence="3">Pyruvate dehydrogenase [ubiquinone]</fullName>
        <ecNumber evidence="3">1.2.5.1</ecNumber>
    </recommendedName>
    <alternativeName>
        <fullName evidence="3">Pyruvate oxidase</fullName>
        <shortName evidence="3">POX</shortName>
    </alternativeName>
    <alternativeName>
        <fullName evidence="3">Pyruvate:ubiquinone-8 oxidoreductase</fullName>
    </alternativeName>
</protein>
<accession>A0A1Q9AHF4</accession>
<dbReference type="Gene3D" id="3.40.50.970">
    <property type="match status" value="2"/>
</dbReference>
<comment type="similarity">
    <text evidence="1 3 4">Belongs to the TPP enzyme family.</text>
</comment>
<comment type="cofactor">
    <cofactor evidence="3">
        <name>Mg(2+)</name>
        <dbReference type="ChEBI" id="CHEBI:18420"/>
    </cofactor>
    <text evidence="3">Binds 1 Mg(2+) ion per subunit.</text>
</comment>
<comment type="domain">
    <text evidence="3">Has 4 domains; the Pyr domain which binds the pyrimidine moiety of the thiamine pyrophosphate cofactor, the FAD-binding domain, the PP-binding domain which binds the pyrophosphate portion of thiamine pyrophosphate and the C-terminal membrane binding region. The C-terminus is held closely against the rest of the protein and covers the active site; during activation it unfolds from the rest of the protein and forms an amphipathic helix upon membrane binding, exposing the active site.</text>
</comment>
<dbReference type="GO" id="GO:0008289">
    <property type="term" value="F:lipid binding"/>
    <property type="evidence" value="ECO:0007669"/>
    <property type="project" value="UniProtKB-UniRule"/>
</dbReference>
<keyword evidence="3" id="KW-0274">FAD</keyword>
<keyword evidence="3" id="KW-0460">Magnesium</keyword>
<feature type="domain" description="Thiamine pyrophosphate enzyme TPP-binding" evidence="6">
    <location>
        <begin position="381"/>
        <end position="527"/>
    </location>
</feature>
<proteinExistence type="inferred from homology"/>
<dbReference type="Pfam" id="PF00205">
    <property type="entry name" value="TPP_enzyme_M"/>
    <property type="match status" value="1"/>
</dbReference>
<organism evidence="8 9">
    <name type="scientific">Xaviernesmea rhizosphaerae</name>
    <dbReference type="NCBI Taxonomy" id="1672749"/>
    <lineage>
        <taxon>Bacteria</taxon>
        <taxon>Pseudomonadati</taxon>
        <taxon>Pseudomonadota</taxon>
        <taxon>Alphaproteobacteria</taxon>
        <taxon>Hyphomicrobiales</taxon>
        <taxon>Rhizobiaceae</taxon>
        <taxon>Rhizobium/Agrobacterium group</taxon>
        <taxon>Xaviernesmea</taxon>
    </lineage>
</organism>
<comment type="catalytic activity">
    <reaction evidence="3">
        <text>a ubiquinone + pyruvate + H2O = a ubiquinol + acetate + CO2</text>
        <dbReference type="Rhea" id="RHEA:27405"/>
        <dbReference type="Rhea" id="RHEA-COMP:9565"/>
        <dbReference type="Rhea" id="RHEA-COMP:9566"/>
        <dbReference type="ChEBI" id="CHEBI:15361"/>
        <dbReference type="ChEBI" id="CHEBI:15377"/>
        <dbReference type="ChEBI" id="CHEBI:16389"/>
        <dbReference type="ChEBI" id="CHEBI:16526"/>
        <dbReference type="ChEBI" id="CHEBI:17976"/>
        <dbReference type="ChEBI" id="CHEBI:30089"/>
        <dbReference type="EC" id="1.2.5.1"/>
    </reaction>
</comment>
<dbReference type="SUPFAM" id="SSF52467">
    <property type="entry name" value="DHS-like NAD/FAD-binding domain"/>
    <property type="match status" value="1"/>
</dbReference>
<comment type="activity regulation">
    <text evidence="3">The C-terminus inhibits activity; it has to move for the enzyme to be active. Activated by lipid-binding, which occurs via the C-terminus.</text>
</comment>